<evidence type="ECO:0000313" key="3">
    <source>
        <dbReference type="Proteomes" id="UP000318878"/>
    </source>
</evidence>
<proteinExistence type="predicted"/>
<dbReference type="AlphaFoldDB" id="A0A5C5VN71"/>
<gene>
    <name evidence="2" type="ORF">Enr8_10400</name>
</gene>
<organism evidence="2 3">
    <name type="scientific">Blastopirellula retiformator</name>
    <dbReference type="NCBI Taxonomy" id="2527970"/>
    <lineage>
        <taxon>Bacteria</taxon>
        <taxon>Pseudomonadati</taxon>
        <taxon>Planctomycetota</taxon>
        <taxon>Planctomycetia</taxon>
        <taxon>Pirellulales</taxon>
        <taxon>Pirellulaceae</taxon>
        <taxon>Blastopirellula</taxon>
    </lineage>
</organism>
<accession>A0A5C5VN71</accession>
<comment type="caution">
    <text evidence="2">The sequence shown here is derived from an EMBL/GenBank/DDBJ whole genome shotgun (WGS) entry which is preliminary data.</text>
</comment>
<keyword evidence="3" id="KW-1185">Reference proteome</keyword>
<keyword evidence="1" id="KW-0812">Transmembrane</keyword>
<dbReference type="Gene3D" id="2.40.50.660">
    <property type="match status" value="1"/>
</dbReference>
<feature type="transmembrane region" description="Helical" evidence="1">
    <location>
        <begin position="70"/>
        <end position="89"/>
    </location>
</feature>
<reference evidence="2 3" key="1">
    <citation type="submission" date="2019-02" db="EMBL/GenBank/DDBJ databases">
        <title>Deep-cultivation of Planctomycetes and their phenomic and genomic characterization uncovers novel biology.</title>
        <authorList>
            <person name="Wiegand S."/>
            <person name="Jogler M."/>
            <person name="Boedeker C."/>
            <person name="Pinto D."/>
            <person name="Vollmers J."/>
            <person name="Rivas-Marin E."/>
            <person name="Kohn T."/>
            <person name="Peeters S.H."/>
            <person name="Heuer A."/>
            <person name="Rast P."/>
            <person name="Oberbeckmann S."/>
            <person name="Bunk B."/>
            <person name="Jeske O."/>
            <person name="Meyerdierks A."/>
            <person name="Storesund J.E."/>
            <person name="Kallscheuer N."/>
            <person name="Luecker S."/>
            <person name="Lage O.M."/>
            <person name="Pohl T."/>
            <person name="Merkel B.J."/>
            <person name="Hornburger P."/>
            <person name="Mueller R.-W."/>
            <person name="Bruemmer F."/>
            <person name="Labrenz M."/>
            <person name="Spormann A.M."/>
            <person name="Op Den Camp H."/>
            <person name="Overmann J."/>
            <person name="Amann R."/>
            <person name="Jetten M.S.M."/>
            <person name="Mascher T."/>
            <person name="Medema M.H."/>
            <person name="Devos D.P."/>
            <person name="Kaster A.-K."/>
            <person name="Ovreas L."/>
            <person name="Rohde M."/>
            <person name="Galperin M.Y."/>
            <person name="Jogler C."/>
        </authorList>
    </citation>
    <scope>NUCLEOTIDE SEQUENCE [LARGE SCALE GENOMIC DNA]</scope>
    <source>
        <strain evidence="2 3">Enr8</strain>
    </source>
</reference>
<dbReference type="Proteomes" id="UP000318878">
    <property type="component" value="Unassembled WGS sequence"/>
</dbReference>
<evidence type="ECO:0000313" key="2">
    <source>
        <dbReference type="EMBL" id="TWT39341.1"/>
    </source>
</evidence>
<dbReference type="RefSeq" id="WP_146429518.1">
    <property type="nucleotide sequence ID" value="NZ_SJPF01000001.1"/>
</dbReference>
<evidence type="ECO:0000256" key="1">
    <source>
        <dbReference type="SAM" id="Phobius"/>
    </source>
</evidence>
<keyword evidence="1" id="KW-1133">Transmembrane helix</keyword>
<name>A0A5C5VN71_9BACT</name>
<protein>
    <submittedName>
        <fullName evidence="2">Uncharacterized protein</fullName>
    </submittedName>
</protein>
<dbReference type="EMBL" id="SJPF01000001">
    <property type="protein sequence ID" value="TWT39341.1"/>
    <property type="molecule type" value="Genomic_DNA"/>
</dbReference>
<sequence length="200" mass="21739">MKCDSCSADVSLDSTQCEFCGTYVRRDVEAPASTSAASRSEIFARIKDSPQFQDAVLGQSLDTPPVPASMFMQTGFLVIFCCGAGFVTIMFATLAGAMWILPLGMLLIGLFGLYKSSSTAYTYATASAIAIPAIVAAKRVEMRGKNGTLAHYYATFEYENGERDEFPIWEQELFGKLAEEDAGVLIRRSKVAAGFRRVAM</sequence>
<dbReference type="OrthoDB" id="276822at2"/>
<keyword evidence="1" id="KW-0472">Membrane</keyword>
<feature type="transmembrane region" description="Helical" evidence="1">
    <location>
        <begin position="120"/>
        <end position="137"/>
    </location>
</feature>